<feature type="region of interest" description="Disordered" evidence="1">
    <location>
        <begin position="77"/>
        <end position="108"/>
    </location>
</feature>
<dbReference type="AlphaFoldDB" id="A0AAX4P3K6"/>
<organism evidence="3 4">
    <name type="scientific">Chloropicon roscoffensis</name>
    <dbReference type="NCBI Taxonomy" id="1461544"/>
    <lineage>
        <taxon>Eukaryota</taxon>
        <taxon>Viridiplantae</taxon>
        <taxon>Chlorophyta</taxon>
        <taxon>Chloropicophyceae</taxon>
        <taxon>Chloropicales</taxon>
        <taxon>Chloropicaceae</taxon>
        <taxon>Chloropicon</taxon>
    </lineage>
</organism>
<proteinExistence type="predicted"/>
<protein>
    <submittedName>
        <fullName evidence="3">Uncharacterized protein</fullName>
    </submittedName>
</protein>
<evidence type="ECO:0000313" key="3">
    <source>
        <dbReference type="EMBL" id="WZN60519.1"/>
    </source>
</evidence>
<gene>
    <name evidence="3" type="ORF">HKI87_03g20530</name>
</gene>
<evidence type="ECO:0000256" key="2">
    <source>
        <dbReference type="SAM" id="SignalP"/>
    </source>
</evidence>
<keyword evidence="4" id="KW-1185">Reference proteome</keyword>
<name>A0AAX4P3K6_9CHLO</name>
<dbReference type="PANTHER" id="PTHR35464:SF1">
    <property type="entry name" value="OS06G0115200 PROTEIN"/>
    <property type="match status" value="1"/>
</dbReference>
<keyword evidence="2" id="KW-0732">Signal</keyword>
<dbReference type="InterPro" id="IPR045288">
    <property type="entry name" value="At1g75140-like"/>
</dbReference>
<feature type="chain" id="PRO_5043399586" evidence="2">
    <location>
        <begin position="25"/>
        <end position="612"/>
    </location>
</feature>
<dbReference type="EMBL" id="CP151503">
    <property type="protein sequence ID" value="WZN60519.1"/>
    <property type="molecule type" value="Genomic_DNA"/>
</dbReference>
<dbReference type="PANTHER" id="PTHR35464">
    <property type="entry name" value="OS06G0115200 PROTEIN"/>
    <property type="match status" value="1"/>
</dbReference>
<sequence length="612" mass="66587">MRSLLLAVVLAAAAALCCLGPASAAVDVPREPRSETELLMERVAYLESRVFQLEAQAKASRGTGAEAKSRSWWFGSSKKESQRAAPTDVAASARGNGDEAAQPPQVLSHSNRGRLVHVVASGQKRWTDYMNLNAAVMTQGEITSLCSIPGKRSGYFATTTRAGALQVFHPVSGEIVLERKLALAGEDGEEVSPEDSVYPDLLSEATASVALQVRRNESKLLVGHANGDVYAYHFTEKLIKSTYYPEERVEFRLKEAPVRILRRPVEAEGSSDGGSGEAGVEIQHKEECGPEGAAITHLESFKQGLKRFYVAANRRDELFLIHENGTLLYTEQLEDPLVAMRPGLQQTVTLVTAGGLRMLDLRRPRKTAPIECEDLPADVRFYSAAFNSEKNSLAYFVTEAGDLVTMHVNSNKHTVRCIMKTSKPLGLPTHFEERREMKMRTIKNYLFVSIPQGTAIFNTTGPARRPPREILFEGSHELGRQIGVHVESETQNAHLAARNNMCAVQIGTSVLGMYQSDLPVRAPPQISTKLWSQPIFLAMIGIGVFYQFNKVKRPGGGGAGMGGMPGMGGMGGMPGMGGMGGMPGMGGMGGGDDMNFAEIAKHLRNFEKENYN</sequence>
<accession>A0AAX4P3K6</accession>
<feature type="signal peptide" evidence="2">
    <location>
        <begin position="1"/>
        <end position="24"/>
    </location>
</feature>
<reference evidence="3 4" key="1">
    <citation type="submission" date="2024-03" db="EMBL/GenBank/DDBJ databases">
        <title>Complete genome sequence of the green alga Chloropicon roscoffensis RCC1871.</title>
        <authorList>
            <person name="Lemieux C."/>
            <person name="Pombert J.-F."/>
            <person name="Otis C."/>
            <person name="Turmel M."/>
        </authorList>
    </citation>
    <scope>NUCLEOTIDE SEQUENCE [LARGE SCALE GENOMIC DNA]</scope>
    <source>
        <strain evidence="3 4">RCC1871</strain>
    </source>
</reference>
<dbReference type="Proteomes" id="UP001472866">
    <property type="component" value="Chromosome 03"/>
</dbReference>
<evidence type="ECO:0000313" key="4">
    <source>
        <dbReference type="Proteomes" id="UP001472866"/>
    </source>
</evidence>
<evidence type="ECO:0000256" key="1">
    <source>
        <dbReference type="SAM" id="MobiDB-lite"/>
    </source>
</evidence>